<evidence type="ECO:0000256" key="2">
    <source>
        <dbReference type="ARBA" id="ARBA00010274"/>
    </source>
</evidence>
<feature type="domain" description="Cyclin-dependent kinase inhibitor" evidence="6">
    <location>
        <begin position="154"/>
        <end position="197"/>
    </location>
</feature>
<dbReference type="OrthoDB" id="6373236at2759"/>
<reference evidence="7" key="2">
    <citation type="submission" date="2020-08" db="EMBL/GenBank/DDBJ databases">
        <title>Plant Genome Project.</title>
        <authorList>
            <person name="Zhang R.-G."/>
        </authorList>
    </citation>
    <scope>NUCLEOTIDE SEQUENCE</scope>
    <source>
        <strain evidence="7">Huo1</strain>
        <tissue evidence="7">Leaf</tissue>
    </source>
</reference>
<gene>
    <name evidence="7" type="ORF">SASPL_135369</name>
</gene>
<organism evidence="7">
    <name type="scientific">Salvia splendens</name>
    <name type="common">Scarlet sage</name>
    <dbReference type="NCBI Taxonomy" id="180675"/>
    <lineage>
        <taxon>Eukaryota</taxon>
        <taxon>Viridiplantae</taxon>
        <taxon>Streptophyta</taxon>
        <taxon>Embryophyta</taxon>
        <taxon>Tracheophyta</taxon>
        <taxon>Spermatophyta</taxon>
        <taxon>Magnoliopsida</taxon>
        <taxon>eudicotyledons</taxon>
        <taxon>Gunneridae</taxon>
        <taxon>Pentapetalae</taxon>
        <taxon>asterids</taxon>
        <taxon>lamiids</taxon>
        <taxon>Lamiales</taxon>
        <taxon>Lamiaceae</taxon>
        <taxon>Nepetoideae</taxon>
        <taxon>Mentheae</taxon>
        <taxon>Salviinae</taxon>
        <taxon>Salvia</taxon>
        <taxon>Salvia subgen. Calosphace</taxon>
        <taxon>core Calosphace</taxon>
    </lineage>
</organism>
<reference evidence="7" key="1">
    <citation type="submission" date="2018-01" db="EMBL/GenBank/DDBJ databases">
        <authorList>
            <person name="Mao J.F."/>
        </authorList>
    </citation>
    <scope>NUCLEOTIDE SEQUENCE</scope>
    <source>
        <strain evidence="7">Huo1</strain>
        <tissue evidence="7">Leaf</tissue>
    </source>
</reference>
<comment type="similarity">
    <text evidence="2 5">Belongs to the CDI family. ICK/KRP subfamily.</text>
</comment>
<dbReference type="PIRSF" id="PIRSF017811">
    <property type="entry name" value="CDK_inhib_pln"/>
    <property type="match status" value="1"/>
</dbReference>
<comment type="caution">
    <text evidence="7">The sequence shown here is derived from an EMBL/GenBank/DDBJ whole genome shotgun (WGS) entry which is preliminary data.</text>
</comment>
<dbReference type="Proteomes" id="UP000298416">
    <property type="component" value="Unassembled WGS sequence"/>
</dbReference>
<dbReference type="Gene3D" id="4.10.365.10">
    <property type="entry name" value="p27"/>
    <property type="match status" value="1"/>
</dbReference>
<name>A0A8X8ZFE3_SALSN</name>
<evidence type="ECO:0000313" key="8">
    <source>
        <dbReference type="Proteomes" id="UP000298416"/>
    </source>
</evidence>
<evidence type="ECO:0000256" key="5">
    <source>
        <dbReference type="PIRNR" id="PIRNR017811"/>
    </source>
</evidence>
<dbReference type="AlphaFoldDB" id="A0A8X8ZFE3"/>
<dbReference type="GO" id="GO:0005654">
    <property type="term" value="C:nucleoplasm"/>
    <property type="evidence" value="ECO:0007669"/>
    <property type="project" value="UniProtKB-SubCell"/>
</dbReference>
<accession>A0A8X8ZFE3</accession>
<evidence type="ECO:0000256" key="4">
    <source>
        <dbReference type="ARBA" id="ARBA00023306"/>
    </source>
</evidence>
<dbReference type="PANTHER" id="PTHR46776">
    <property type="entry name" value="CYCLIN-DEPENDENT KINASE INHIBITOR 4-RELATED"/>
    <property type="match status" value="1"/>
</dbReference>
<comment type="subcellular location">
    <subcellularLocation>
        <location evidence="1">Nucleus</location>
        <location evidence="1">Nucleoplasm</location>
    </subcellularLocation>
</comment>
<dbReference type="GO" id="GO:0004861">
    <property type="term" value="F:cyclin-dependent protein serine/threonine kinase inhibitor activity"/>
    <property type="evidence" value="ECO:0007669"/>
    <property type="project" value="UniProtKB-UniRule"/>
</dbReference>
<keyword evidence="8" id="KW-1185">Reference proteome</keyword>
<dbReference type="EMBL" id="PNBA02000013">
    <property type="protein sequence ID" value="KAG6403152.1"/>
    <property type="molecule type" value="Genomic_DNA"/>
</dbReference>
<dbReference type="InterPro" id="IPR044275">
    <property type="entry name" value="KRP"/>
</dbReference>
<keyword evidence="3 5" id="KW-0649">Protein kinase inhibitor</keyword>
<sequence>MGKYMRTRARTKNIDVSHSPLGVRTRARTLALKSSASDFLQLRSRRLQKPPLLQQYLHNSPKIPPPPKQCLVSTHNQNPQIEPANEVGNEASQMAALEIEASFGENDLDTEPRQRCTRESTPCSMIGGAGSITAHGSSTKQLSPNISNQRAPRNIPTPREMDEFFSHAEQPHDRLFIEKYNFDIVNDLPLPGRYEWIKSDGMGSVGCIL</sequence>
<evidence type="ECO:0000313" key="7">
    <source>
        <dbReference type="EMBL" id="KAG6403152.1"/>
    </source>
</evidence>
<keyword evidence="4" id="KW-0131">Cell cycle</keyword>
<evidence type="ECO:0000256" key="1">
    <source>
        <dbReference type="ARBA" id="ARBA00004642"/>
    </source>
</evidence>
<dbReference type="InterPro" id="IPR003175">
    <property type="entry name" value="CDI_dom"/>
</dbReference>
<evidence type="ECO:0000259" key="6">
    <source>
        <dbReference type="Pfam" id="PF02234"/>
    </source>
</evidence>
<protein>
    <recommendedName>
        <fullName evidence="5">Cyclin-dependent kinase inhibitor</fullName>
    </recommendedName>
</protein>
<dbReference type="GO" id="GO:0051726">
    <property type="term" value="P:regulation of cell cycle"/>
    <property type="evidence" value="ECO:0007669"/>
    <property type="project" value="InterPro"/>
</dbReference>
<dbReference type="InterPro" id="IPR044898">
    <property type="entry name" value="CDI_dom_sf"/>
</dbReference>
<dbReference type="Pfam" id="PF02234">
    <property type="entry name" value="CDI"/>
    <property type="match status" value="1"/>
</dbReference>
<proteinExistence type="inferred from homology"/>
<evidence type="ECO:0000256" key="3">
    <source>
        <dbReference type="ARBA" id="ARBA00023013"/>
    </source>
</evidence>